<gene>
    <name evidence="2" type="ORF">KUDE01_031171</name>
</gene>
<proteinExistence type="predicted"/>
<dbReference type="EMBL" id="JASDAP010000021">
    <property type="protein sequence ID" value="KAK1884975.1"/>
    <property type="molecule type" value="Genomic_DNA"/>
</dbReference>
<dbReference type="Proteomes" id="UP001228049">
    <property type="component" value="Unassembled WGS sequence"/>
</dbReference>
<feature type="non-terminal residue" evidence="2">
    <location>
        <position position="70"/>
    </location>
</feature>
<sequence length="70" mass="7466">RRGADANQTVPTSSQSPSRPAPGSGDGERPSWGHNAPCSHSENPTAVLFLITHEPRVCANPLHNSTRQPQ</sequence>
<accession>A0AAD9F423</accession>
<feature type="region of interest" description="Disordered" evidence="1">
    <location>
        <begin position="1"/>
        <end position="42"/>
    </location>
</feature>
<reference evidence="2" key="1">
    <citation type="submission" date="2023-04" db="EMBL/GenBank/DDBJ databases">
        <title>Chromosome-level genome of Chaenocephalus aceratus.</title>
        <authorList>
            <person name="Park H."/>
        </authorList>
    </citation>
    <scope>NUCLEOTIDE SEQUENCE</scope>
    <source>
        <strain evidence="2">DE</strain>
        <tissue evidence="2">Muscle</tissue>
    </source>
</reference>
<feature type="non-terminal residue" evidence="2">
    <location>
        <position position="1"/>
    </location>
</feature>
<comment type="caution">
    <text evidence="2">The sequence shown here is derived from an EMBL/GenBank/DDBJ whole genome shotgun (WGS) entry which is preliminary data.</text>
</comment>
<evidence type="ECO:0000313" key="2">
    <source>
        <dbReference type="EMBL" id="KAK1884975.1"/>
    </source>
</evidence>
<evidence type="ECO:0000256" key="1">
    <source>
        <dbReference type="SAM" id="MobiDB-lite"/>
    </source>
</evidence>
<feature type="compositionally biased region" description="Polar residues" evidence="1">
    <location>
        <begin position="1"/>
        <end position="18"/>
    </location>
</feature>
<dbReference type="AlphaFoldDB" id="A0AAD9F423"/>
<protein>
    <submittedName>
        <fullName evidence="2">Chromosomal replication initiator protein DnaA</fullName>
    </submittedName>
</protein>
<evidence type="ECO:0000313" key="3">
    <source>
        <dbReference type="Proteomes" id="UP001228049"/>
    </source>
</evidence>
<name>A0AAD9F423_DISEL</name>
<organism evidence="2 3">
    <name type="scientific">Dissostichus eleginoides</name>
    <name type="common">Patagonian toothfish</name>
    <name type="synonym">Dissostichus amissus</name>
    <dbReference type="NCBI Taxonomy" id="100907"/>
    <lineage>
        <taxon>Eukaryota</taxon>
        <taxon>Metazoa</taxon>
        <taxon>Chordata</taxon>
        <taxon>Craniata</taxon>
        <taxon>Vertebrata</taxon>
        <taxon>Euteleostomi</taxon>
        <taxon>Actinopterygii</taxon>
        <taxon>Neopterygii</taxon>
        <taxon>Teleostei</taxon>
        <taxon>Neoteleostei</taxon>
        <taxon>Acanthomorphata</taxon>
        <taxon>Eupercaria</taxon>
        <taxon>Perciformes</taxon>
        <taxon>Notothenioidei</taxon>
        <taxon>Nototheniidae</taxon>
        <taxon>Dissostichus</taxon>
    </lineage>
</organism>
<keyword evidence="3" id="KW-1185">Reference proteome</keyword>